<dbReference type="EMBL" id="MU004295">
    <property type="protein sequence ID" value="KAF2661193.1"/>
    <property type="molecule type" value="Genomic_DNA"/>
</dbReference>
<proteinExistence type="predicted"/>
<protein>
    <submittedName>
        <fullName evidence="1">Uncharacterized protein</fullName>
    </submittedName>
</protein>
<name>A0A6A6TQG1_9PLEO</name>
<sequence>MRGEHGLISVSAEKDDRGSVVAKPTCLQVRSVTPRPHVRSRDELAINGVPSNMFEDTRKVLHGTVRKAGSVQYEVYRSQLCRVSGNIPEAVVQRVYPNEYCMITHPLAYGHLSPSPTLGSCHLELVSTGATKTSEKLSKIRLRETTGRHRDIDVDNGSRTKTAAVSIPRLWLAR</sequence>
<evidence type="ECO:0000313" key="2">
    <source>
        <dbReference type="Proteomes" id="UP000799324"/>
    </source>
</evidence>
<dbReference type="Proteomes" id="UP000799324">
    <property type="component" value="Unassembled WGS sequence"/>
</dbReference>
<dbReference type="AlphaFoldDB" id="A0A6A6TQG1"/>
<organism evidence="1 2">
    <name type="scientific">Lophiostoma macrostomum CBS 122681</name>
    <dbReference type="NCBI Taxonomy" id="1314788"/>
    <lineage>
        <taxon>Eukaryota</taxon>
        <taxon>Fungi</taxon>
        <taxon>Dikarya</taxon>
        <taxon>Ascomycota</taxon>
        <taxon>Pezizomycotina</taxon>
        <taxon>Dothideomycetes</taxon>
        <taxon>Pleosporomycetidae</taxon>
        <taxon>Pleosporales</taxon>
        <taxon>Lophiostomataceae</taxon>
        <taxon>Lophiostoma</taxon>
    </lineage>
</organism>
<gene>
    <name evidence="1" type="ORF">K491DRAFT_481132</name>
</gene>
<evidence type="ECO:0000313" key="1">
    <source>
        <dbReference type="EMBL" id="KAF2661193.1"/>
    </source>
</evidence>
<accession>A0A6A6TQG1</accession>
<reference evidence="1" key="1">
    <citation type="journal article" date="2020" name="Stud. Mycol.">
        <title>101 Dothideomycetes genomes: a test case for predicting lifestyles and emergence of pathogens.</title>
        <authorList>
            <person name="Haridas S."/>
            <person name="Albert R."/>
            <person name="Binder M."/>
            <person name="Bloem J."/>
            <person name="Labutti K."/>
            <person name="Salamov A."/>
            <person name="Andreopoulos B."/>
            <person name="Baker S."/>
            <person name="Barry K."/>
            <person name="Bills G."/>
            <person name="Bluhm B."/>
            <person name="Cannon C."/>
            <person name="Castanera R."/>
            <person name="Culley D."/>
            <person name="Daum C."/>
            <person name="Ezra D."/>
            <person name="Gonzalez J."/>
            <person name="Henrissat B."/>
            <person name="Kuo A."/>
            <person name="Liang C."/>
            <person name="Lipzen A."/>
            <person name="Lutzoni F."/>
            <person name="Magnuson J."/>
            <person name="Mondo S."/>
            <person name="Nolan M."/>
            <person name="Ohm R."/>
            <person name="Pangilinan J."/>
            <person name="Park H.-J."/>
            <person name="Ramirez L."/>
            <person name="Alfaro M."/>
            <person name="Sun H."/>
            <person name="Tritt A."/>
            <person name="Yoshinaga Y."/>
            <person name="Zwiers L.-H."/>
            <person name="Turgeon B."/>
            <person name="Goodwin S."/>
            <person name="Spatafora J."/>
            <person name="Crous P."/>
            <person name="Grigoriev I."/>
        </authorList>
    </citation>
    <scope>NUCLEOTIDE SEQUENCE</scope>
    <source>
        <strain evidence="1">CBS 122681</strain>
    </source>
</reference>
<keyword evidence="2" id="KW-1185">Reference proteome</keyword>